<dbReference type="AlphaFoldDB" id="A0A835DUA2"/>
<dbReference type="InterPro" id="IPR002035">
    <property type="entry name" value="VWF_A"/>
</dbReference>
<dbReference type="Proteomes" id="UP000655225">
    <property type="component" value="Unassembled WGS sequence"/>
</dbReference>
<dbReference type="InterPro" id="IPR036465">
    <property type="entry name" value="vWFA_dom_sf"/>
</dbReference>
<dbReference type="PROSITE" id="PS50234">
    <property type="entry name" value="VWFA"/>
    <property type="match status" value="1"/>
</dbReference>
<dbReference type="Pfam" id="PF17123">
    <property type="entry name" value="zf-RING_11"/>
    <property type="match status" value="1"/>
</dbReference>
<keyword evidence="1" id="KW-0863">Zinc-finger</keyword>
<keyword evidence="1" id="KW-0479">Metal-binding</keyword>
<dbReference type="CDD" id="cd23114">
    <property type="entry name" value="RING-H2_WAVH2"/>
    <property type="match status" value="1"/>
</dbReference>
<proteinExistence type="predicted"/>
<dbReference type="PANTHER" id="PTHR10579:SF146">
    <property type="entry name" value="RING-TYPE DOMAIN-CONTAINING PROTEIN"/>
    <property type="match status" value="1"/>
</dbReference>
<organism evidence="5 6">
    <name type="scientific">Tetracentron sinense</name>
    <name type="common">Spur-leaf</name>
    <dbReference type="NCBI Taxonomy" id="13715"/>
    <lineage>
        <taxon>Eukaryota</taxon>
        <taxon>Viridiplantae</taxon>
        <taxon>Streptophyta</taxon>
        <taxon>Embryophyta</taxon>
        <taxon>Tracheophyta</taxon>
        <taxon>Spermatophyta</taxon>
        <taxon>Magnoliopsida</taxon>
        <taxon>Trochodendrales</taxon>
        <taxon>Trochodendraceae</taxon>
        <taxon>Tetracentron</taxon>
    </lineage>
</organism>
<protein>
    <submittedName>
        <fullName evidence="5">Uncharacterized protein</fullName>
    </submittedName>
</protein>
<dbReference type="InterPro" id="IPR001841">
    <property type="entry name" value="Znf_RING"/>
</dbReference>
<dbReference type="InterPro" id="IPR032838">
    <property type="entry name" value="Vwaint_dom"/>
</dbReference>
<dbReference type="Pfam" id="PF14624">
    <property type="entry name" value="Vwaint"/>
    <property type="match status" value="1"/>
</dbReference>
<evidence type="ECO:0000256" key="1">
    <source>
        <dbReference type="PROSITE-ProRule" id="PRU00175"/>
    </source>
</evidence>
<accession>A0A835DUA2</accession>
<dbReference type="Gene3D" id="3.30.40.10">
    <property type="entry name" value="Zinc/RING finger domain, C3HC4 (zinc finger)"/>
    <property type="match status" value="1"/>
</dbReference>
<dbReference type="InterPro" id="IPR013083">
    <property type="entry name" value="Znf_RING/FYVE/PHD"/>
</dbReference>
<dbReference type="SUPFAM" id="SSF57850">
    <property type="entry name" value="RING/U-box"/>
    <property type="match status" value="1"/>
</dbReference>
<name>A0A835DUA2_TETSI</name>
<feature type="domain" description="VWFA" evidence="4">
    <location>
        <begin position="237"/>
        <end position="446"/>
    </location>
</feature>
<dbReference type="GO" id="GO:0008270">
    <property type="term" value="F:zinc ion binding"/>
    <property type="evidence" value="ECO:0007669"/>
    <property type="project" value="UniProtKB-KW"/>
</dbReference>
<dbReference type="SMART" id="SM00327">
    <property type="entry name" value="VWA"/>
    <property type="match status" value="1"/>
</dbReference>
<dbReference type="Gene3D" id="3.40.50.410">
    <property type="entry name" value="von Willebrand factor, type A domain"/>
    <property type="match status" value="1"/>
</dbReference>
<sequence length="722" mass="78688">MANTWNKLKKSLSLRVSSSSSSSISLNAHRSSDFSPDISEIDLHPKTPTSSSSAMRFSRSISLRSTKKTCAICLGNMKPGQGHAIFTAECSHSFHFNCIAASVKHGNHLCPICRSKWKDIPFQAPITVIDPQLNGIAPPRLNSPHSPVDEYSSYPHRQLPQQPPPPTEPDRFSDDEPLNCTSSPTPLLNRRVATIKACTEFPAVPATESPPAFAVLVSVRAPPLPEDARQLGRAPIDLVTVLDVSGSMTGTKLALLKRAVQFVITNLGPADRLAIVTFSSTARRIFPLRRMSDTGRHNAVLAINSLVSAGGTNIVEGLKKGVRVLEERRERNPVSSIILLSDGKDTYNVDNYNHRRIPHNQASSNSRWILDYLNHFASICPSNSKAEEEARQPPTPVHTFGFGSDHDATAMHAISDASGGTFSFIQSSGIIQDAFARCIGGLLSVVAQEIRLTVRSMSPGVSIGLIPSGKYLSEISDQGRRGVIDVGELYADEEKDFLVNISIPVFSVEENIESGPSTPLLNVVCSYKDPVLQEMVSVEGETIEVLRPEDISPMENTVCLEVDRERNRMWVAEGIAEAQGMAEKGNLEAAQSVLANRRCALLTSASAQAGDDLCNWLEAELREIRERMASQELYEESGRAYVLSGMSSHAWQRATTRGDSTTHTVVLSGEHGNQNMSGPVGYETPSMVSMVTRSQTLTFPVGNPPDVAWRLNKSCNLTQRRG</sequence>
<gene>
    <name evidence="5" type="ORF">HHK36_000727</name>
</gene>
<evidence type="ECO:0000259" key="3">
    <source>
        <dbReference type="PROSITE" id="PS50089"/>
    </source>
</evidence>
<dbReference type="SMART" id="SM00184">
    <property type="entry name" value="RING"/>
    <property type="match status" value="1"/>
</dbReference>
<feature type="region of interest" description="Disordered" evidence="2">
    <location>
        <begin position="24"/>
        <end position="58"/>
    </location>
</feature>
<dbReference type="OMA" id="GDGLCNW"/>
<dbReference type="Pfam" id="PF00092">
    <property type="entry name" value="VWA"/>
    <property type="match status" value="1"/>
</dbReference>
<dbReference type="PROSITE" id="PS50089">
    <property type="entry name" value="ZF_RING_2"/>
    <property type="match status" value="1"/>
</dbReference>
<reference evidence="5 6" key="1">
    <citation type="submission" date="2020-04" db="EMBL/GenBank/DDBJ databases">
        <title>Plant Genome Project.</title>
        <authorList>
            <person name="Zhang R.-G."/>
        </authorList>
    </citation>
    <scope>NUCLEOTIDE SEQUENCE [LARGE SCALE GENOMIC DNA]</scope>
    <source>
        <strain evidence="5">YNK0</strain>
        <tissue evidence="5">Leaf</tissue>
    </source>
</reference>
<dbReference type="PANTHER" id="PTHR10579">
    <property type="entry name" value="CALCIUM-ACTIVATED CHLORIDE CHANNEL REGULATOR"/>
    <property type="match status" value="1"/>
</dbReference>
<evidence type="ECO:0000313" key="5">
    <source>
        <dbReference type="EMBL" id="KAF8412757.1"/>
    </source>
</evidence>
<feature type="domain" description="RING-type" evidence="3">
    <location>
        <begin position="70"/>
        <end position="114"/>
    </location>
</feature>
<keyword evidence="1" id="KW-0862">Zinc</keyword>
<dbReference type="EMBL" id="JABCRI010000001">
    <property type="protein sequence ID" value="KAF8412757.1"/>
    <property type="molecule type" value="Genomic_DNA"/>
</dbReference>
<evidence type="ECO:0000313" key="6">
    <source>
        <dbReference type="Proteomes" id="UP000655225"/>
    </source>
</evidence>
<evidence type="ECO:0000259" key="4">
    <source>
        <dbReference type="PROSITE" id="PS50234"/>
    </source>
</evidence>
<feature type="region of interest" description="Disordered" evidence="2">
    <location>
        <begin position="135"/>
        <end position="185"/>
    </location>
</feature>
<keyword evidence="6" id="KW-1185">Reference proteome</keyword>
<dbReference type="CDD" id="cd01466">
    <property type="entry name" value="vWA_C3HC4_type"/>
    <property type="match status" value="1"/>
</dbReference>
<comment type="caution">
    <text evidence="5">The sequence shown here is derived from an EMBL/GenBank/DDBJ whole genome shotgun (WGS) entry which is preliminary data.</text>
</comment>
<dbReference type="InterPro" id="IPR051266">
    <property type="entry name" value="CLCR"/>
</dbReference>
<evidence type="ECO:0000256" key="2">
    <source>
        <dbReference type="SAM" id="MobiDB-lite"/>
    </source>
</evidence>
<dbReference type="OrthoDB" id="687730at2759"/>
<dbReference type="SUPFAM" id="SSF53300">
    <property type="entry name" value="vWA-like"/>
    <property type="match status" value="1"/>
</dbReference>